<dbReference type="Gene3D" id="3.40.1050.10">
    <property type="entry name" value="Carbonic anhydrase"/>
    <property type="match status" value="1"/>
</dbReference>
<accession>A0A9P6QEJ4</accession>
<keyword evidence="2 4" id="KW-0479">Metal-binding</keyword>
<evidence type="ECO:0000256" key="2">
    <source>
        <dbReference type="ARBA" id="ARBA00022723"/>
    </source>
</evidence>
<feature type="binding site" evidence="4">
    <location>
        <position position="84"/>
    </location>
    <ligand>
        <name>Zn(2+)</name>
        <dbReference type="ChEBI" id="CHEBI:29105"/>
    </ligand>
</feature>
<comment type="catalytic activity">
    <reaction evidence="5">
        <text>hydrogencarbonate + H(+) = CO2 + H2O</text>
        <dbReference type="Rhea" id="RHEA:10748"/>
        <dbReference type="ChEBI" id="CHEBI:15377"/>
        <dbReference type="ChEBI" id="CHEBI:15378"/>
        <dbReference type="ChEBI" id="CHEBI:16526"/>
        <dbReference type="ChEBI" id="CHEBI:17544"/>
        <dbReference type="EC" id="4.2.1.1"/>
    </reaction>
</comment>
<feature type="binding site" evidence="4">
    <location>
        <position position="34"/>
    </location>
    <ligand>
        <name>Zn(2+)</name>
        <dbReference type="ChEBI" id="CHEBI:29105"/>
    </ligand>
</feature>
<dbReference type="OrthoDB" id="10248475at2759"/>
<dbReference type="SUPFAM" id="SSF53056">
    <property type="entry name" value="beta-carbonic anhydrase, cab"/>
    <property type="match status" value="1"/>
</dbReference>
<comment type="similarity">
    <text evidence="1 5">Belongs to the beta-class carbonic anhydrase family.</text>
</comment>
<evidence type="ECO:0000256" key="1">
    <source>
        <dbReference type="ARBA" id="ARBA00006217"/>
    </source>
</evidence>
<protein>
    <recommendedName>
        <fullName evidence="5">Carbonic anhydrase</fullName>
        <ecNumber evidence="5">4.2.1.1</ecNumber>
    </recommendedName>
    <alternativeName>
        <fullName evidence="5">Carbonate dehydratase</fullName>
    </alternativeName>
</protein>
<dbReference type="EC" id="4.2.1.1" evidence="5"/>
<sequence>MTIAHETPVVAEVHDDGHSSAIPKRKVAIVTCMDARMLTDKIFELEKGDAHVIRNAGGRASEALRSLIISEQLLGTEKIIIAQHTDCGMQKFTNDELHARMKTEMGVDSSQIDFLPFKDLEQNVRDDMQLLRDSKYIPKHIQITGFIYNVKDEVLVPVKSHAV</sequence>
<reference evidence="6" key="1">
    <citation type="journal article" date="2020" name="Fungal Divers.">
        <title>Resolving the Mortierellaceae phylogeny through synthesis of multi-gene phylogenetics and phylogenomics.</title>
        <authorList>
            <person name="Vandepol N."/>
            <person name="Liber J."/>
            <person name="Desiro A."/>
            <person name="Na H."/>
            <person name="Kennedy M."/>
            <person name="Barry K."/>
            <person name="Grigoriev I.V."/>
            <person name="Miller A.N."/>
            <person name="O'Donnell K."/>
            <person name="Stajich J.E."/>
            <person name="Bonito G."/>
        </authorList>
    </citation>
    <scope>NUCLEOTIDE SEQUENCE</scope>
    <source>
        <strain evidence="6">BC1065</strain>
    </source>
</reference>
<gene>
    <name evidence="6" type="ORF">DFQ27_009537</name>
</gene>
<dbReference type="Pfam" id="PF00484">
    <property type="entry name" value="Pro_CA"/>
    <property type="match status" value="1"/>
</dbReference>
<proteinExistence type="inferred from homology"/>
<dbReference type="InterPro" id="IPR001765">
    <property type="entry name" value="Carbonic_anhydrase"/>
</dbReference>
<dbReference type="GO" id="GO:0004089">
    <property type="term" value="F:carbonate dehydratase activity"/>
    <property type="evidence" value="ECO:0007669"/>
    <property type="project" value="UniProtKB-UniRule"/>
</dbReference>
<name>A0A9P6QEJ4_9FUNG</name>
<dbReference type="SMART" id="SM00947">
    <property type="entry name" value="Pro_CA"/>
    <property type="match status" value="1"/>
</dbReference>
<dbReference type="PANTHER" id="PTHR43175:SF3">
    <property type="entry name" value="CARBON DISULFIDE HYDROLASE"/>
    <property type="match status" value="1"/>
</dbReference>
<feature type="binding site" evidence="4">
    <location>
        <position position="32"/>
    </location>
    <ligand>
        <name>Zn(2+)</name>
        <dbReference type="ChEBI" id="CHEBI:29105"/>
    </ligand>
</feature>
<comment type="function">
    <text evidence="5">Reversible hydration of carbon dioxide.</text>
</comment>
<dbReference type="GO" id="GO:0008270">
    <property type="term" value="F:zinc ion binding"/>
    <property type="evidence" value="ECO:0007669"/>
    <property type="project" value="UniProtKB-UniRule"/>
</dbReference>
<comment type="cofactor">
    <cofactor evidence="4">
        <name>Zn(2+)</name>
        <dbReference type="ChEBI" id="CHEBI:29105"/>
    </cofactor>
    <text evidence="4">Binds 1 zinc ion per subunit.</text>
</comment>
<evidence type="ECO:0000313" key="7">
    <source>
        <dbReference type="Proteomes" id="UP000807716"/>
    </source>
</evidence>
<evidence type="ECO:0000256" key="3">
    <source>
        <dbReference type="ARBA" id="ARBA00022833"/>
    </source>
</evidence>
<dbReference type="EMBL" id="JAAAJB010000089">
    <property type="protein sequence ID" value="KAG0266683.1"/>
    <property type="molecule type" value="Genomic_DNA"/>
</dbReference>
<evidence type="ECO:0000256" key="4">
    <source>
        <dbReference type="PIRSR" id="PIRSR601765-1"/>
    </source>
</evidence>
<dbReference type="PANTHER" id="PTHR43175">
    <property type="entry name" value="CARBONIC ANHYDRASE"/>
    <property type="match status" value="1"/>
</dbReference>
<comment type="caution">
    <text evidence="6">The sequence shown here is derived from an EMBL/GenBank/DDBJ whole genome shotgun (WGS) entry which is preliminary data.</text>
</comment>
<feature type="binding site" evidence="4">
    <location>
        <position position="87"/>
    </location>
    <ligand>
        <name>Zn(2+)</name>
        <dbReference type="ChEBI" id="CHEBI:29105"/>
    </ligand>
</feature>
<dbReference type="InterPro" id="IPR036874">
    <property type="entry name" value="Carbonic_anhydrase_sf"/>
</dbReference>
<keyword evidence="3 4" id="KW-0862">Zinc</keyword>
<keyword evidence="5" id="KW-0456">Lyase</keyword>
<dbReference type="CDD" id="cd03379">
    <property type="entry name" value="beta_CA_cladeD"/>
    <property type="match status" value="1"/>
</dbReference>
<organism evidence="6 7">
    <name type="scientific">Actinomortierella ambigua</name>
    <dbReference type="NCBI Taxonomy" id="1343610"/>
    <lineage>
        <taxon>Eukaryota</taxon>
        <taxon>Fungi</taxon>
        <taxon>Fungi incertae sedis</taxon>
        <taxon>Mucoromycota</taxon>
        <taxon>Mortierellomycotina</taxon>
        <taxon>Mortierellomycetes</taxon>
        <taxon>Mortierellales</taxon>
        <taxon>Mortierellaceae</taxon>
        <taxon>Actinomortierella</taxon>
    </lineage>
</organism>
<keyword evidence="7" id="KW-1185">Reference proteome</keyword>
<dbReference type="AlphaFoldDB" id="A0A9P6QEJ4"/>
<evidence type="ECO:0000313" key="6">
    <source>
        <dbReference type="EMBL" id="KAG0266683.1"/>
    </source>
</evidence>
<evidence type="ECO:0000256" key="5">
    <source>
        <dbReference type="RuleBase" id="RU003956"/>
    </source>
</evidence>
<dbReference type="Proteomes" id="UP000807716">
    <property type="component" value="Unassembled WGS sequence"/>
</dbReference>